<feature type="signal peptide" evidence="1">
    <location>
        <begin position="1"/>
        <end position="19"/>
    </location>
</feature>
<keyword evidence="3" id="KW-1185">Reference proteome</keyword>
<organism evidence="2 3">
    <name type="scientific">Phytophthora oleae</name>
    <dbReference type="NCBI Taxonomy" id="2107226"/>
    <lineage>
        <taxon>Eukaryota</taxon>
        <taxon>Sar</taxon>
        <taxon>Stramenopiles</taxon>
        <taxon>Oomycota</taxon>
        <taxon>Peronosporomycetes</taxon>
        <taxon>Peronosporales</taxon>
        <taxon>Peronosporaceae</taxon>
        <taxon>Phytophthora</taxon>
    </lineage>
</organism>
<name>A0ABD3FIR2_9STRA</name>
<feature type="chain" id="PRO_5044814978" evidence="1">
    <location>
        <begin position="20"/>
        <end position="589"/>
    </location>
</feature>
<keyword evidence="1" id="KW-0732">Signal</keyword>
<dbReference type="AlphaFoldDB" id="A0ABD3FIR2"/>
<evidence type="ECO:0000313" key="3">
    <source>
        <dbReference type="Proteomes" id="UP001632037"/>
    </source>
</evidence>
<evidence type="ECO:0000313" key="2">
    <source>
        <dbReference type="EMBL" id="KAL3665797.1"/>
    </source>
</evidence>
<sequence length="589" mass="63431">MRIAAVLAVATAYSVLVNALVQDDHPMLRELGDSENQSQLAPALMFLANTITNNVCWVKSDSTKCNVGTKLGDCGLVIPVPSDNYVDDGRVNKYDQSLTSANAKAFVTIKATDSLNSVIGSAKTTWINYAAAPKAAQNAITFNKPGLYDVSISASDYNAEAYCAGCVAIVDNTRPTFSSCPTYTDQKKLSALDKLKTFETSYDSAVTQTVSNGWSGTDCSTQTYTVKDLGAAQSTSGTGTPSKCFDATAQDRNYAKLKTSIFPSELQNSNPDLTSKCTWQCTKSKALKENVDAFKCLSGVTSTCEGTATCGMDISVTVTQPEIATITHSIPDAVKQASRHVTDNLDATGANFNYDTRVYRSVQCATFDGTDKCTFKSKLSELVTVAATKATGVPSSYKSDDLVFYRYNFDGATWVEWKPSSDATLSFPNPSIVSSLTTLNGAYSQKINIQAWTACGLIEQFSIDVTVYLHNSLDCSKFPSLFTGVQEKKDGGAYCALPGADYAVFNMNYKVGDIMPVKESSKVTGTFEKISCTIAAKEETIPAAAATSAAALFTRVKTDADTSIKEDFAVQLMILQTSIRTRRRPPRHH</sequence>
<reference evidence="2 3" key="1">
    <citation type="submission" date="2024-09" db="EMBL/GenBank/DDBJ databases">
        <title>Genome sequencing and assembly of Phytophthora oleae, isolate VK10A, causative agent of rot of olive drupes.</title>
        <authorList>
            <person name="Conti Taguali S."/>
            <person name="Riolo M."/>
            <person name="La Spada F."/>
            <person name="Cacciola S.O."/>
            <person name="Dionisio G."/>
        </authorList>
    </citation>
    <scope>NUCLEOTIDE SEQUENCE [LARGE SCALE GENOMIC DNA]</scope>
    <source>
        <strain evidence="2 3">VK10A</strain>
    </source>
</reference>
<protein>
    <submittedName>
        <fullName evidence="2">Uncharacterized protein</fullName>
    </submittedName>
</protein>
<dbReference type="Proteomes" id="UP001632037">
    <property type="component" value="Unassembled WGS sequence"/>
</dbReference>
<dbReference type="EMBL" id="JBIMZQ010000019">
    <property type="protein sequence ID" value="KAL3665797.1"/>
    <property type="molecule type" value="Genomic_DNA"/>
</dbReference>
<accession>A0ABD3FIR2</accession>
<proteinExistence type="predicted"/>
<gene>
    <name evidence="2" type="ORF">V7S43_009225</name>
</gene>
<evidence type="ECO:0000256" key="1">
    <source>
        <dbReference type="SAM" id="SignalP"/>
    </source>
</evidence>
<comment type="caution">
    <text evidence="2">The sequence shown here is derived from an EMBL/GenBank/DDBJ whole genome shotgun (WGS) entry which is preliminary data.</text>
</comment>